<proteinExistence type="predicted"/>
<sequence>MAKQLVVILNLQNLTQDILLNLCVMNSTRPTTNLHTVNNQVVMVTLDTQRVLEKLVVVFQLNHREWMMCGFKLLVVINRIPGVAFYFNWVEQWEVLNPQSNILMLRAASPSIWVFFDGKLSASAQRCWVFI</sequence>
<accession>A0A9P8Q8F7</accession>
<gene>
    <name evidence="1" type="ORF">WICPIJ_003175</name>
</gene>
<comment type="caution">
    <text evidence="1">The sequence shown here is derived from an EMBL/GenBank/DDBJ whole genome shotgun (WGS) entry which is preliminary data.</text>
</comment>
<dbReference type="AlphaFoldDB" id="A0A9P8Q8F7"/>
<keyword evidence="2" id="KW-1185">Reference proteome</keyword>
<evidence type="ECO:0000313" key="2">
    <source>
        <dbReference type="Proteomes" id="UP000774326"/>
    </source>
</evidence>
<reference evidence="1" key="2">
    <citation type="submission" date="2021-01" db="EMBL/GenBank/DDBJ databases">
        <authorList>
            <person name="Schikora-Tamarit M.A."/>
        </authorList>
    </citation>
    <scope>NUCLEOTIDE SEQUENCE</scope>
    <source>
        <strain evidence="1">CBS2887</strain>
    </source>
</reference>
<name>A0A9P8Q8F7_WICPI</name>
<dbReference type="Proteomes" id="UP000774326">
    <property type="component" value="Unassembled WGS sequence"/>
</dbReference>
<dbReference type="EMBL" id="JAEUBG010001747">
    <property type="protein sequence ID" value="KAH3685886.1"/>
    <property type="molecule type" value="Genomic_DNA"/>
</dbReference>
<reference evidence="1" key="1">
    <citation type="journal article" date="2021" name="Open Biol.">
        <title>Shared evolutionary footprints suggest mitochondrial oxidative damage underlies multiple complex I losses in fungi.</title>
        <authorList>
            <person name="Schikora-Tamarit M.A."/>
            <person name="Marcet-Houben M."/>
            <person name="Nosek J."/>
            <person name="Gabaldon T."/>
        </authorList>
    </citation>
    <scope>NUCLEOTIDE SEQUENCE</scope>
    <source>
        <strain evidence="1">CBS2887</strain>
    </source>
</reference>
<evidence type="ECO:0000313" key="1">
    <source>
        <dbReference type="EMBL" id="KAH3685886.1"/>
    </source>
</evidence>
<organism evidence="1 2">
    <name type="scientific">Wickerhamomyces pijperi</name>
    <name type="common">Yeast</name>
    <name type="synonym">Pichia pijperi</name>
    <dbReference type="NCBI Taxonomy" id="599730"/>
    <lineage>
        <taxon>Eukaryota</taxon>
        <taxon>Fungi</taxon>
        <taxon>Dikarya</taxon>
        <taxon>Ascomycota</taxon>
        <taxon>Saccharomycotina</taxon>
        <taxon>Saccharomycetes</taxon>
        <taxon>Phaffomycetales</taxon>
        <taxon>Wickerhamomycetaceae</taxon>
        <taxon>Wickerhamomyces</taxon>
    </lineage>
</organism>
<protein>
    <submittedName>
        <fullName evidence="1">Uncharacterized protein</fullName>
    </submittedName>
</protein>